<gene>
    <name evidence="2" type="ORF">EU555_12300</name>
</gene>
<feature type="chain" id="PRO_5021312575" evidence="1">
    <location>
        <begin position="28"/>
        <end position="90"/>
    </location>
</feature>
<name>A0A4Z0NRN4_9HYPH</name>
<reference evidence="2 3" key="1">
    <citation type="submission" date="2019-04" db="EMBL/GenBank/DDBJ databases">
        <authorList>
            <person name="Feng G."/>
            <person name="Zhu H."/>
        </authorList>
    </citation>
    <scope>NUCLEOTIDE SEQUENCE [LARGE SCALE GENOMIC DNA]</scope>
    <source>
        <strain evidence="2 3">6HR-1</strain>
    </source>
</reference>
<protein>
    <submittedName>
        <fullName evidence="2">Uncharacterized protein</fullName>
    </submittedName>
</protein>
<sequence>MSARLSIPALLPVTAVLIALSALSARAQSYTAPAGIPPALAPGGLEGRAAVPNFVASQGRARYAAPSRIDAIVTGSLRTPYAVRRAPSRW</sequence>
<keyword evidence="3" id="KW-1185">Reference proteome</keyword>
<keyword evidence="1" id="KW-0732">Signal</keyword>
<feature type="signal peptide" evidence="1">
    <location>
        <begin position="1"/>
        <end position="27"/>
    </location>
</feature>
<evidence type="ECO:0000256" key="1">
    <source>
        <dbReference type="SAM" id="SignalP"/>
    </source>
</evidence>
<dbReference type="EMBL" id="SRLB01000008">
    <property type="protein sequence ID" value="TGD99305.1"/>
    <property type="molecule type" value="Genomic_DNA"/>
</dbReference>
<dbReference type="AlphaFoldDB" id="A0A4Z0NRN4"/>
<comment type="caution">
    <text evidence="2">The sequence shown here is derived from an EMBL/GenBank/DDBJ whole genome shotgun (WGS) entry which is preliminary data.</text>
</comment>
<evidence type="ECO:0000313" key="3">
    <source>
        <dbReference type="Proteomes" id="UP000297535"/>
    </source>
</evidence>
<accession>A0A4Z0NRN4</accession>
<dbReference type="RefSeq" id="WP_135414938.1">
    <property type="nucleotide sequence ID" value="NZ_SRLB01000008.1"/>
</dbReference>
<proteinExistence type="predicted"/>
<dbReference type="Proteomes" id="UP000297535">
    <property type="component" value="Unassembled WGS sequence"/>
</dbReference>
<organism evidence="2 3">
    <name type="scientific">Methylobacterium nonmethylotrophicum</name>
    <dbReference type="NCBI Taxonomy" id="1141884"/>
    <lineage>
        <taxon>Bacteria</taxon>
        <taxon>Pseudomonadati</taxon>
        <taxon>Pseudomonadota</taxon>
        <taxon>Alphaproteobacteria</taxon>
        <taxon>Hyphomicrobiales</taxon>
        <taxon>Methylobacteriaceae</taxon>
        <taxon>Methylobacterium</taxon>
    </lineage>
</organism>
<evidence type="ECO:0000313" key="2">
    <source>
        <dbReference type="EMBL" id="TGD99305.1"/>
    </source>
</evidence>